<feature type="chain" id="PRO_5013274603" evidence="1">
    <location>
        <begin position="22"/>
        <end position="1075"/>
    </location>
</feature>
<dbReference type="InterPro" id="IPR013738">
    <property type="entry name" value="Beta_galactosidase_Trimer"/>
</dbReference>
<keyword evidence="1" id="KW-0732">Signal</keyword>
<dbReference type="InterPro" id="IPR029062">
    <property type="entry name" value="Class_I_gatase-like"/>
</dbReference>
<dbReference type="EMBL" id="MWDQ01000041">
    <property type="protein sequence ID" value="OQB74408.1"/>
    <property type="molecule type" value="Genomic_DNA"/>
</dbReference>
<sequence length="1075" mass="120873">MKRFYFFCLAVICLFTVICSAQQVRIIVEAEDMQGVNQKNTGPGKTWQVGRWGYDLYQNMTFGGVWTSRLRTAMTDAGDNPAEMKSTINVPENKKYKLWVKYECVPFFNYTFRVKLIDISGNTVFDNVYGLLTSEKHYCFTDKPVRGSLYWHWGIDHDAAEGYIVDLKKGIYTLIISKTHNPEPAGVRSIDAIMLTDDLSELSSPGYPRYPLLDELRKANHVYFRFRNLSEKSIKVNWNHWGHRYPDFYSPAYKGLVKFYDGKGNQITRENLKPDGNWPDPIKPGEASVWYDLGPTMNVESTSPFTFKGISVDGSIKNPGFAVDIALSPDEKKILKSFELNQGEEELTVLVQPDLNTKEGVLYTKKISDIFNQITTQLNSEKNIGPIPKKLKLFASTGKVSDVPGAKWGFDVEQSFRRALGLNTLGHVDNGDEAAKIINWWKNKGGIIERSYTFHHSQDIDKVVKMIREKKLEPYFYYLSYGDEIGLPSLNPDDPKIIDEFHNFIKTFGETPESLGCVSWDSVKPVASPTMEIAVKIGVIDDNKETSSVVGTMKKLYWYSVLFQGEIGARQLAEKTQKLRDTLGPQVHTSANLGGMHPFYWVHQQSFIEAFKKGAMSLAWSEDYTYGMPEASTLVVDFLASYLRKGASYHDTPMQFYCMPHYPGCPPDLLLKNAVLLWANNVKDLDFFNAGFDAYATENYIAYRGGMPTFKTIRTISGMAGLIEDYLIPARPEKTPVAMLLSKAGDVWEIEGKSQWDIKPGSVATNVFQEERKNIWYCLRKAGYRVDFITDDDIKEGLLNNYKVLYLISPNLERSSAEKIRRWIEEGGILFAGCSSARKDEFDQPLTVLDSVLGRGKQVSCQQYKGPLRAKLELLFENPIDVIQINGKSTRVLCNKEVFELAPGSDVLARYASDGLPAWIKTKTGTGITYYGGTLLGESYIQAGLKVLPCGKGGISQKFCHFGAGNFEPVECDSVSKELILLPLRENGIIPDTISNENGIVTGRLKSENSIVIPVVNLTQNPTVKNIKITVDCNGFTTSKVWSCFYKNGLKFTVKGTVLTISLPRINAADVIVIE</sequence>
<gene>
    <name evidence="3" type="ORF">BWX89_00535</name>
</gene>
<dbReference type="GO" id="GO:0005975">
    <property type="term" value="P:carbohydrate metabolic process"/>
    <property type="evidence" value="ECO:0007669"/>
    <property type="project" value="InterPro"/>
</dbReference>
<evidence type="ECO:0000259" key="2">
    <source>
        <dbReference type="Pfam" id="PF08532"/>
    </source>
</evidence>
<dbReference type="AlphaFoldDB" id="A0A1V6CBX9"/>
<comment type="caution">
    <text evidence="3">The sequence shown here is derived from an EMBL/GenBank/DDBJ whole genome shotgun (WGS) entry which is preliminary data.</text>
</comment>
<name>A0A1V6CBX9_UNCT6</name>
<proteinExistence type="predicted"/>
<protein>
    <submittedName>
        <fullName evidence="3">Beta-galactosidase trimerization domain protein</fullName>
    </submittedName>
</protein>
<accession>A0A1V6CBX9</accession>
<feature type="signal peptide" evidence="1">
    <location>
        <begin position="1"/>
        <end position="21"/>
    </location>
</feature>
<reference evidence="3" key="1">
    <citation type="submission" date="2017-02" db="EMBL/GenBank/DDBJ databases">
        <title>Delving into the versatile metabolic prowess of the omnipresent phylum Bacteroidetes.</title>
        <authorList>
            <person name="Nobu M.K."/>
            <person name="Mei R."/>
            <person name="Narihiro T."/>
            <person name="Kuroda K."/>
            <person name="Liu W.-T."/>
        </authorList>
    </citation>
    <scope>NUCLEOTIDE SEQUENCE</scope>
    <source>
        <strain evidence="3">ADurb.Bin131</strain>
    </source>
</reference>
<feature type="domain" description="Beta-galactosidase trimerisation" evidence="2">
    <location>
        <begin position="770"/>
        <end position="943"/>
    </location>
</feature>
<evidence type="ECO:0000313" key="3">
    <source>
        <dbReference type="EMBL" id="OQB74408.1"/>
    </source>
</evidence>
<dbReference type="CDD" id="cd03143">
    <property type="entry name" value="A4_beta-galactosidase_middle_domain"/>
    <property type="match status" value="1"/>
</dbReference>
<dbReference type="Proteomes" id="UP000485562">
    <property type="component" value="Unassembled WGS sequence"/>
</dbReference>
<dbReference type="Gene3D" id="3.40.50.880">
    <property type="match status" value="1"/>
</dbReference>
<dbReference type="SUPFAM" id="SSF52317">
    <property type="entry name" value="Class I glutamine amidotransferase-like"/>
    <property type="match status" value="1"/>
</dbReference>
<dbReference type="Pfam" id="PF08532">
    <property type="entry name" value="Glyco_hydro_42M"/>
    <property type="match status" value="1"/>
</dbReference>
<dbReference type="GO" id="GO:0004565">
    <property type="term" value="F:beta-galactosidase activity"/>
    <property type="evidence" value="ECO:0007669"/>
    <property type="project" value="InterPro"/>
</dbReference>
<evidence type="ECO:0000256" key="1">
    <source>
        <dbReference type="SAM" id="SignalP"/>
    </source>
</evidence>
<organism evidence="3">
    <name type="scientific">candidate division TA06 bacterium ADurb.Bin131</name>
    <dbReference type="NCBI Taxonomy" id="1852827"/>
    <lineage>
        <taxon>Bacteria</taxon>
        <taxon>Bacteria division TA06</taxon>
    </lineage>
</organism>